<feature type="region of interest" description="Disordered" evidence="1">
    <location>
        <begin position="177"/>
        <end position="204"/>
    </location>
</feature>
<protein>
    <submittedName>
        <fullName evidence="2">156_t:CDS:1</fullName>
    </submittedName>
</protein>
<evidence type="ECO:0000313" key="2">
    <source>
        <dbReference type="EMBL" id="CAG8631251.1"/>
    </source>
</evidence>
<sequence length="229" mass="26662">MFIRLNLDFYRDSIIDDWTCLNLVDFYRAELKQKDLKQVLDRIKKDLAEVANPELGFDVTRRKRAQQILDNWKTSKVLSVKSWAMSVKNVKKDCARVKVKHLQVIVKQINQLSTGGVAIYNDNHHTILGKRRQEADDENNMNIEGAAGSEKRTRVAVSDYCKLKTTDEEVDLFETISQENEREATDTDKNFPQENEEKATAMRQVSDLNEEQELIWSNERSFMFVRVVS</sequence>
<keyword evidence="3" id="KW-1185">Reference proteome</keyword>
<dbReference type="AlphaFoldDB" id="A0A9N9DAK4"/>
<comment type="caution">
    <text evidence="2">The sequence shown here is derived from an EMBL/GenBank/DDBJ whole genome shotgun (WGS) entry which is preliminary data.</text>
</comment>
<feature type="compositionally biased region" description="Basic and acidic residues" evidence="1">
    <location>
        <begin position="179"/>
        <end position="200"/>
    </location>
</feature>
<gene>
    <name evidence="2" type="ORF">PBRASI_LOCUS9264</name>
</gene>
<evidence type="ECO:0000313" key="3">
    <source>
        <dbReference type="Proteomes" id="UP000789739"/>
    </source>
</evidence>
<evidence type="ECO:0000256" key="1">
    <source>
        <dbReference type="SAM" id="MobiDB-lite"/>
    </source>
</evidence>
<proteinExistence type="predicted"/>
<dbReference type="OrthoDB" id="2445623at2759"/>
<dbReference type="Proteomes" id="UP000789739">
    <property type="component" value="Unassembled WGS sequence"/>
</dbReference>
<accession>A0A9N9DAK4</accession>
<organism evidence="2 3">
    <name type="scientific">Paraglomus brasilianum</name>
    <dbReference type="NCBI Taxonomy" id="144538"/>
    <lineage>
        <taxon>Eukaryota</taxon>
        <taxon>Fungi</taxon>
        <taxon>Fungi incertae sedis</taxon>
        <taxon>Mucoromycota</taxon>
        <taxon>Glomeromycotina</taxon>
        <taxon>Glomeromycetes</taxon>
        <taxon>Paraglomerales</taxon>
        <taxon>Paraglomeraceae</taxon>
        <taxon>Paraglomus</taxon>
    </lineage>
</organism>
<reference evidence="2" key="1">
    <citation type="submission" date="2021-06" db="EMBL/GenBank/DDBJ databases">
        <authorList>
            <person name="Kallberg Y."/>
            <person name="Tangrot J."/>
            <person name="Rosling A."/>
        </authorList>
    </citation>
    <scope>NUCLEOTIDE SEQUENCE</scope>
    <source>
        <strain evidence="2">BR232B</strain>
    </source>
</reference>
<dbReference type="EMBL" id="CAJVPI010001938">
    <property type="protein sequence ID" value="CAG8631251.1"/>
    <property type="molecule type" value="Genomic_DNA"/>
</dbReference>
<name>A0A9N9DAK4_9GLOM</name>